<keyword evidence="2" id="KW-1185">Reference proteome</keyword>
<reference evidence="1 2" key="1">
    <citation type="journal article" date="2018" name="New Phytol.">
        <title>Phylogenomics of Endogonaceae and evolution of mycorrhizas within Mucoromycota.</title>
        <authorList>
            <person name="Chang Y."/>
            <person name="Desiro A."/>
            <person name="Na H."/>
            <person name="Sandor L."/>
            <person name="Lipzen A."/>
            <person name="Clum A."/>
            <person name="Barry K."/>
            <person name="Grigoriev I.V."/>
            <person name="Martin F.M."/>
            <person name="Stajich J.E."/>
            <person name="Smith M.E."/>
            <person name="Bonito G."/>
            <person name="Spatafora J.W."/>
        </authorList>
    </citation>
    <scope>NUCLEOTIDE SEQUENCE [LARGE SCALE GENOMIC DNA]</scope>
    <source>
        <strain evidence="1 2">GMNB39</strain>
    </source>
</reference>
<evidence type="ECO:0000313" key="1">
    <source>
        <dbReference type="EMBL" id="RUP51188.1"/>
    </source>
</evidence>
<accession>A0A433DJY9</accession>
<sequence>MSPPSLPAAKWRWKPRAARLWIICGQVAVWFLWRTLHSVKCHCGKVADGLFVVRSS</sequence>
<gene>
    <name evidence="1" type="ORF">BC936DRAFT_149486</name>
</gene>
<dbReference type="EMBL" id="RBNI01000895">
    <property type="protein sequence ID" value="RUP51188.1"/>
    <property type="molecule type" value="Genomic_DNA"/>
</dbReference>
<feature type="non-terminal residue" evidence="1">
    <location>
        <position position="56"/>
    </location>
</feature>
<protein>
    <submittedName>
        <fullName evidence="1">Uncharacterized protein</fullName>
    </submittedName>
</protein>
<name>A0A433DJY9_9FUNG</name>
<evidence type="ECO:0000313" key="2">
    <source>
        <dbReference type="Proteomes" id="UP000268093"/>
    </source>
</evidence>
<organism evidence="1 2">
    <name type="scientific">Jimgerdemannia flammicorona</name>
    <dbReference type="NCBI Taxonomy" id="994334"/>
    <lineage>
        <taxon>Eukaryota</taxon>
        <taxon>Fungi</taxon>
        <taxon>Fungi incertae sedis</taxon>
        <taxon>Mucoromycota</taxon>
        <taxon>Mucoromycotina</taxon>
        <taxon>Endogonomycetes</taxon>
        <taxon>Endogonales</taxon>
        <taxon>Endogonaceae</taxon>
        <taxon>Jimgerdemannia</taxon>
    </lineage>
</organism>
<dbReference type="Proteomes" id="UP000268093">
    <property type="component" value="Unassembled WGS sequence"/>
</dbReference>
<comment type="caution">
    <text evidence="1">The sequence shown here is derived from an EMBL/GenBank/DDBJ whole genome shotgun (WGS) entry which is preliminary data.</text>
</comment>
<proteinExistence type="predicted"/>
<dbReference type="AlphaFoldDB" id="A0A433DJY9"/>